<protein>
    <submittedName>
        <fullName evidence="1">Uncharacterized protein</fullName>
    </submittedName>
</protein>
<evidence type="ECO:0000313" key="2">
    <source>
        <dbReference type="Proteomes" id="UP000886501"/>
    </source>
</evidence>
<dbReference type="EMBL" id="MU118199">
    <property type="protein sequence ID" value="KAF9643645.1"/>
    <property type="molecule type" value="Genomic_DNA"/>
</dbReference>
<sequence length="232" mass="23669">MKLTSSVLVTAFAAVSVVNAHFSITFPGVRGPFNEDNEPQFCDGYTAPANRTRFPLTNGFITWEASHGSWTIGVLLSTSTSPTSFGNFHTSSGGDQLVVGYFQGTGTSGCIRIMPTAAGISGIQNGSNVTLQMVFDGGDGRLYQCMDVTLDDQYRIPTDVRCANPQGQPPSNSSSSPSSTQSGSSSLVKTGTSGGTSSPTSTGSPSKGGAVVTAVNGLLGLGLAGVLAVILA</sequence>
<proteinExistence type="predicted"/>
<reference evidence="1" key="1">
    <citation type="submission" date="2019-10" db="EMBL/GenBank/DDBJ databases">
        <authorList>
            <consortium name="DOE Joint Genome Institute"/>
            <person name="Kuo A."/>
            <person name="Miyauchi S."/>
            <person name="Kiss E."/>
            <person name="Drula E."/>
            <person name="Kohler A."/>
            <person name="Sanchez-Garcia M."/>
            <person name="Andreopoulos B."/>
            <person name="Barry K.W."/>
            <person name="Bonito G."/>
            <person name="Buee M."/>
            <person name="Carver A."/>
            <person name="Chen C."/>
            <person name="Cichocki N."/>
            <person name="Clum A."/>
            <person name="Culley D."/>
            <person name="Crous P.W."/>
            <person name="Fauchery L."/>
            <person name="Girlanda M."/>
            <person name="Hayes R."/>
            <person name="Keri Z."/>
            <person name="Labutti K."/>
            <person name="Lipzen A."/>
            <person name="Lombard V."/>
            <person name="Magnuson J."/>
            <person name="Maillard F."/>
            <person name="Morin E."/>
            <person name="Murat C."/>
            <person name="Nolan M."/>
            <person name="Ohm R."/>
            <person name="Pangilinan J."/>
            <person name="Pereira M."/>
            <person name="Perotto S."/>
            <person name="Peter M."/>
            <person name="Riley R."/>
            <person name="Sitrit Y."/>
            <person name="Stielow B."/>
            <person name="Szollosi G."/>
            <person name="Zifcakova L."/>
            <person name="Stursova M."/>
            <person name="Spatafora J.W."/>
            <person name="Tedersoo L."/>
            <person name="Vaario L.-M."/>
            <person name="Yamada A."/>
            <person name="Yan M."/>
            <person name="Wang P."/>
            <person name="Xu J."/>
            <person name="Bruns T."/>
            <person name="Baldrian P."/>
            <person name="Vilgalys R."/>
            <person name="Henrissat B."/>
            <person name="Grigoriev I.V."/>
            <person name="Hibbett D."/>
            <person name="Nagy L.G."/>
            <person name="Martin F.M."/>
        </authorList>
    </citation>
    <scope>NUCLEOTIDE SEQUENCE</scope>
    <source>
        <strain evidence="1">P2</strain>
    </source>
</reference>
<evidence type="ECO:0000313" key="1">
    <source>
        <dbReference type="EMBL" id="KAF9643645.1"/>
    </source>
</evidence>
<dbReference type="Proteomes" id="UP000886501">
    <property type="component" value="Unassembled WGS sequence"/>
</dbReference>
<organism evidence="1 2">
    <name type="scientific">Thelephora ganbajun</name>
    <name type="common">Ganba fungus</name>
    <dbReference type="NCBI Taxonomy" id="370292"/>
    <lineage>
        <taxon>Eukaryota</taxon>
        <taxon>Fungi</taxon>
        <taxon>Dikarya</taxon>
        <taxon>Basidiomycota</taxon>
        <taxon>Agaricomycotina</taxon>
        <taxon>Agaricomycetes</taxon>
        <taxon>Thelephorales</taxon>
        <taxon>Thelephoraceae</taxon>
        <taxon>Thelephora</taxon>
    </lineage>
</organism>
<gene>
    <name evidence="1" type="ORF">BDM02DRAFT_3123116</name>
</gene>
<name>A0ACB6Z1R9_THEGA</name>
<comment type="caution">
    <text evidence="1">The sequence shown here is derived from an EMBL/GenBank/DDBJ whole genome shotgun (WGS) entry which is preliminary data.</text>
</comment>
<reference evidence="1" key="2">
    <citation type="journal article" date="2020" name="Nat. Commun.">
        <title>Large-scale genome sequencing of mycorrhizal fungi provides insights into the early evolution of symbiotic traits.</title>
        <authorList>
            <person name="Miyauchi S."/>
            <person name="Kiss E."/>
            <person name="Kuo A."/>
            <person name="Drula E."/>
            <person name="Kohler A."/>
            <person name="Sanchez-Garcia M."/>
            <person name="Morin E."/>
            <person name="Andreopoulos B."/>
            <person name="Barry K.W."/>
            <person name="Bonito G."/>
            <person name="Buee M."/>
            <person name="Carver A."/>
            <person name="Chen C."/>
            <person name="Cichocki N."/>
            <person name="Clum A."/>
            <person name="Culley D."/>
            <person name="Crous P.W."/>
            <person name="Fauchery L."/>
            <person name="Girlanda M."/>
            <person name="Hayes R.D."/>
            <person name="Keri Z."/>
            <person name="LaButti K."/>
            <person name="Lipzen A."/>
            <person name="Lombard V."/>
            <person name="Magnuson J."/>
            <person name="Maillard F."/>
            <person name="Murat C."/>
            <person name="Nolan M."/>
            <person name="Ohm R.A."/>
            <person name="Pangilinan J."/>
            <person name="Pereira M.F."/>
            <person name="Perotto S."/>
            <person name="Peter M."/>
            <person name="Pfister S."/>
            <person name="Riley R."/>
            <person name="Sitrit Y."/>
            <person name="Stielow J.B."/>
            <person name="Szollosi G."/>
            <person name="Zifcakova L."/>
            <person name="Stursova M."/>
            <person name="Spatafora J.W."/>
            <person name="Tedersoo L."/>
            <person name="Vaario L.M."/>
            <person name="Yamada A."/>
            <person name="Yan M."/>
            <person name="Wang P."/>
            <person name="Xu J."/>
            <person name="Bruns T."/>
            <person name="Baldrian P."/>
            <person name="Vilgalys R."/>
            <person name="Dunand C."/>
            <person name="Henrissat B."/>
            <person name="Grigoriev I.V."/>
            <person name="Hibbett D."/>
            <person name="Nagy L.G."/>
            <person name="Martin F.M."/>
        </authorList>
    </citation>
    <scope>NUCLEOTIDE SEQUENCE</scope>
    <source>
        <strain evidence="1">P2</strain>
    </source>
</reference>
<keyword evidence="2" id="KW-1185">Reference proteome</keyword>
<accession>A0ACB6Z1R9</accession>